<comment type="similarity">
    <text evidence="1">Belongs to the plant acyltransferase family.</text>
</comment>
<evidence type="ECO:0000256" key="1">
    <source>
        <dbReference type="ARBA" id="ARBA00009861"/>
    </source>
</evidence>
<dbReference type="GO" id="GO:0016747">
    <property type="term" value="F:acyltransferase activity, transferring groups other than amino-acyl groups"/>
    <property type="evidence" value="ECO:0007669"/>
    <property type="project" value="UniProtKB-ARBA"/>
</dbReference>
<dbReference type="InterPro" id="IPR023213">
    <property type="entry name" value="CAT-like_dom_sf"/>
</dbReference>
<keyword evidence="3" id="KW-0012">Acyltransferase</keyword>
<evidence type="ECO:0000256" key="2">
    <source>
        <dbReference type="ARBA" id="ARBA00022679"/>
    </source>
</evidence>
<dbReference type="InterPro" id="IPR050317">
    <property type="entry name" value="Plant_Fungal_Acyltransferase"/>
</dbReference>
<dbReference type="PANTHER" id="PTHR31642">
    <property type="entry name" value="TRICHOTHECENE 3-O-ACETYLTRANSFERASE"/>
    <property type="match status" value="1"/>
</dbReference>
<organism evidence="4">
    <name type="scientific">Zea mays</name>
    <name type="common">Maize</name>
    <dbReference type="NCBI Taxonomy" id="4577"/>
    <lineage>
        <taxon>Eukaryota</taxon>
        <taxon>Viridiplantae</taxon>
        <taxon>Streptophyta</taxon>
        <taxon>Embryophyta</taxon>
        <taxon>Tracheophyta</taxon>
        <taxon>Spermatophyta</taxon>
        <taxon>Magnoliopsida</taxon>
        <taxon>Liliopsida</taxon>
        <taxon>Poales</taxon>
        <taxon>Poaceae</taxon>
        <taxon>PACMAD clade</taxon>
        <taxon>Panicoideae</taxon>
        <taxon>Andropogonodae</taxon>
        <taxon>Andropogoneae</taxon>
        <taxon>Tripsacinae</taxon>
        <taxon>Zea</taxon>
    </lineage>
</organism>
<accession>A0A3L6FPK3</accession>
<name>A0A3L6FPK3_MAIZE</name>
<evidence type="ECO:0000256" key="3">
    <source>
        <dbReference type="ARBA" id="ARBA00023315"/>
    </source>
</evidence>
<proteinExistence type="inferred from homology"/>
<dbReference type="PANTHER" id="PTHR31642:SF16">
    <property type="entry name" value="OS08G0543400 PROTEIN"/>
    <property type="match status" value="1"/>
</dbReference>
<dbReference type="Pfam" id="PF02458">
    <property type="entry name" value="Transferase"/>
    <property type="match status" value="2"/>
</dbReference>
<protein>
    <submittedName>
        <fullName evidence="4">Putrescine hydroxycinnamoyltransferase 1</fullName>
    </submittedName>
</protein>
<reference evidence="4" key="1">
    <citation type="journal article" date="2018" name="Nat. Genet.">
        <title>Extensive intraspecific gene order and gene structural variations between Mo17 and other maize genomes.</title>
        <authorList>
            <person name="Sun S."/>
            <person name="Zhou Y."/>
            <person name="Chen J."/>
            <person name="Shi J."/>
            <person name="Zhao H."/>
            <person name="Zhao H."/>
            <person name="Song W."/>
            <person name="Zhang M."/>
            <person name="Cui Y."/>
            <person name="Dong X."/>
            <person name="Liu H."/>
            <person name="Ma X."/>
            <person name="Jiao Y."/>
            <person name="Wang B."/>
            <person name="Wei X."/>
            <person name="Stein J.C."/>
            <person name="Glaubitz J.C."/>
            <person name="Lu F."/>
            <person name="Yu G."/>
            <person name="Liang C."/>
            <person name="Fengler K."/>
            <person name="Li B."/>
            <person name="Rafalski A."/>
            <person name="Schnable P.S."/>
            <person name="Ware D.H."/>
            <person name="Buckler E.S."/>
            <person name="Lai J."/>
        </authorList>
    </citation>
    <scope>NUCLEOTIDE SEQUENCE [LARGE SCALE GENOMIC DNA]</scope>
    <source>
        <tissue evidence="4">Seedling</tissue>
    </source>
</reference>
<dbReference type="AlphaFoldDB" id="A0A3L6FPK3"/>
<comment type="caution">
    <text evidence="4">The sequence shown here is derived from an EMBL/GenBank/DDBJ whole genome shotgun (WGS) entry which is preliminary data.</text>
</comment>
<dbReference type="ExpressionAtlas" id="A0A3L6FPK3">
    <property type="expression patterns" value="baseline and differential"/>
</dbReference>
<dbReference type="Proteomes" id="UP000251960">
    <property type="component" value="Chromosome 3"/>
</dbReference>
<keyword evidence="2 4" id="KW-0808">Transferase</keyword>
<sequence>MANVMDSEAVQVVESSFVVPSEPTPSEGLWLSPLDLILANRGHTPTVYLYSSSSNAVAAADGFFDVARLKEAMAKTLVAFYPLAGRLGVNNDDGRAEITCTGEGALFVVAHADLTVGDIEDDFRPSPELRRLFVPRIEPASIILAIQVSSFCFFQALRVYWTLWSSRARSPPTVHPDALSRFYPRLTFSDPSGPLAFQVFVIFKDQVTSLKRLCGGTSTFCAIGALVWPCTLVARRLPPDSEARLTFSANVRRRVRPPLPSGRVPSRYFGNALVRLGATGAVRDVASEALASVAGRIKDAVDRVDDELVRSAVDYYEMTEMDSRPVKGTLAETDLQIISWLGMPMYDVDFGWGKPAVMSRAVSVRGGLVYLTSDAPTGGGGVRVLMCMEAENMKELERLLYAKL</sequence>
<gene>
    <name evidence="4" type="primary">PHT1_9</name>
    <name evidence="4" type="ORF">Zm00014a_011914</name>
</gene>
<dbReference type="Gene3D" id="3.30.559.10">
    <property type="entry name" value="Chloramphenicol acetyltransferase-like domain"/>
    <property type="match status" value="2"/>
</dbReference>
<dbReference type="EMBL" id="NCVQ01000004">
    <property type="protein sequence ID" value="PWZ34738.1"/>
    <property type="molecule type" value="Genomic_DNA"/>
</dbReference>
<evidence type="ECO:0000313" key="4">
    <source>
        <dbReference type="EMBL" id="PWZ34738.1"/>
    </source>
</evidence>